<name>A0ABM8GVC8_9MICO</name>
<keyword evidence="2" id="KW-0614">Plasmid</keyword>
<feature type="region of interest" description="Disordered" evidence="1">
    <location>
        <begin position="1"/>
        <end position="24"/>
    </location>
</feature>
<keyword evidence="3" id="KW-1185">Reference proteome</keyword>
<evidence type="ECO:0008006" key="4">
    <source>
        <dbReference type="Google" id="ProtNLM"/>
    </source>
</evidence>
<accession>A0ABM8GVC8</accession>
<dbReference type="EMBL" id="AP027733">
    <property type="protein sequence ID" value="BDZ52424.1"/>
    <property type="molecule type" value="Genomic_DNA"/>
</dbReference>
<dbReference type="Proteomes" id="UP001321486">
    <property type="component" value="Plasmid pNBRC108728a"/>
</dbReference>
<geneLocation type="plasmid" evidence="2 3">
    <name>pNBRC108728a</name>
</geneLocation>
<organism evidence="2 3">
    <name type="scientific">Frondihabitans sucicola</name>
    <dbReference type="NCBI Taxonomy" id="1268041"/>
    <lineage>
        <taxon>Bacteria</taxon>
        <taxon>Bacillati</taxon>
        <taxon>Actinomycetota</taxon>
        <taxon>Actinomycetes</taxon>
        <taxon>Micrococcales</taxon>
        <taxon>Microbacteriaceae</taxon>
        <taxon>Frondihabitans</taxon>
    </lineage>
</organism>
<gene>
    <name evidence="2" type="ORF">GCM10025867_46650</name>
</gene>
<proteinExistence type="predicted"/>
<evidence type="ECO:0000313" key="2">
    <source>
        <dbReference type="EMBL" id="BDZ52424.1"/>
    </source>
</evidence>
<evidence type="ECO:0000256" key="1">
    <source>
        <dbReference type="SAM" id="MobiDB-lite"/>
    </source>
</evidence>
<sequence>MSATRAEPTKSPSGSEQHQEKVGRLRQEPLLAELLSVIRRREELVESRPGLVNRLRHDGWSMNRIGKRIAVPTPTVVTWSRASAVPTSDWGHVMPGASTEAVAASLERVLLETDRAGAWRQRLVVTLQGQGYSIRVIADASGIAQGTVQYWLTHDGQRPRPEAAARSRELVAIDDGRPAGRVPYGTKVFCEPPSTGDFPRWQALPSGSTVSVSGGFGQDARRAPGLARRVHAWVGDALARGP</sequence>
<reference evidence="3" key="1">
    <citation type="journal article" date="2019" name="Int. J. Syst. Evol. Microbiol.">
        <title>The Global Catalogue of Microorganisms (GCM) 10K type strain sequencing project: providing services to taxonomists for standard genome sequencing and annotation.</title>
        <authorList>
            <consortium name="The Broad Institute Genomics Platform"/>
            <consortium name="The Broad Institute Genome Sequencing Center for Infectious Disease"/>
            <person name="Wu L."/>
            <person name="Ma J."/>
        </authorList>
    </citation>
    <scope>NUCLEOTIDE SEQUENCE [LARGE SCALE GENOMIC DNA]</scope>
    <source>
        <strain evidence="3">NBRC 108728</strain>
    </source>
</reference>
<protein>
    <recommendedName>
        <fullName evidence="4">XRE family transcriptional regulator</fullName>
    </recommendedName>
</protein>
<evidence type="ECO:0000313" key="3">
    <source>
        <dbReference type="Proteomes" id="UP001321486"/>
    </source>
</evidence>